<feature type="region of interest" description="Disordered" evidence="2">
    <location>
        <begin position="354"/>
        <end position="376"/>
    </location>
</feature>
<evidence type="ECO:0000313" key="4">
    <source>
        <dbReference type="Proteomes" id="UP000077266"/>
    </source>
</evidence>
<dbReference type="Pfam" id="PF14027">
    <property type="entry name" value="Questin_oxidase"/>
    <property type="match status" value="1"/>
</dbReference>
<organism evidence="3 4">
    <name type="scientific">Exidia glandulosa HHB12029</name>
    <dbReference type="NCBI Taxonomy" id="1314781"/>
    <lineage>
        <taxon>Eukaryota</taxon>
        <taxon>Fungi</taxon>
        <taxon>Dikarya</taxon>
        <taxon>Basidiomycota</taxon>
        <taxon>Agaricomycotina</taxon>
        <taxon>Agaricomycetes</taxon>
        <taxon>Auriculariales</taxon>
        <taxon>Exidiaceae</taxon>
        <taxon>Exidia</taxon>
    </lineage>
</organism>
<dbReference type="EMBL" id="KV426056">
    <property type="protein sequence ID" value="KZV90096.1"/>
    <property type="molecule type" value="Genomic_DNA"/>
</dbReference>
<dbReference type="PANTHER" id="PTHR35870">
    <property type="entry name" value="PROTEIN, PUTATIVE (AFU_ORTHOLOGUE AFUA_5G03330)-RELATED"/>
    <property type="match status" value="1"/>
</dbReference>
<dbReference type="OrthoDB" id="10004862at2759"/>
<accession>A0A165G7J9</accession>
<dbReference type="Proteomes" id="UP000077266">
    <property type="component" value="Unassembled WGS sequence"/>
</dbReference>
<dbReference type="GO" id="GO:0016491">
    <property type="term" value="F:oxidoreductase activity"/>
    <property type="evidence" value="ECO:0007669"/>
    <property type="project" value="UniProtKB-KW"/>
</dbReference>
<dbReference type="PANTHER" id="PTHR35870:SF1">
    <property type="entry name" value="PROTEIN, PUTATIVE (AFU_ORTHOLOGUE AFUA_5G03330)-RELATED"/>
    <property type="match status" value="1"/>
</dbReference>
<evidence type="ECO:0000313" key="3">
    <source>
        <dbReference type="EMBL" id="KZV90096.1"/>
    </source>
</evidence>
<dbReference type="STRING" id="1314781.A0A165G7J9"/>
<dbReference type="InParanoid" id="A0A165G7J9"/>
<evidence type="ECO:0000256" key="2">
    <source>
        <dbReference type="SAM" id="MobiDB-lite"/>
    </source>
</evidence>
<keyword evidence="1" id="KW-0560">Oxidoreductase</keyword>
<sequence length="480" mass="52776">MPLARGVLNLPGITPQSRAYAQELLDRDFREHHCRYGPGFHNHLPHFLLAAYDLGAPPSVLNAIYAKDAKDLRPFELEGSNDLKVDRSNWKTHLGDDKAYAAYVAFFTNEVQSNGVAATIKAFVFSPSANEGEAKMLLRLIAGAAHPLIQIGYGLEFDNASLVISGLAQTAIHSDVIPELYTDILRDPSAPFLASSTPSLSLFAVLREFYASSVLVPVMPYDPDALLSKRRTDAFGDGSRAAEIVKIASLWTLPPSSPAEFWEEKLEEVLWAVILLLFGTSKPGRKYRLDFFVMHMVTSSIFLPAFFDKVLNGGTAEEGVYKAQLLQAFVRTTFAYLIMRGRPRLDAANIMHATPFPHPPSPTTPQSPKPNDPTVQEEAANPWMAIIASAIHAPEAHLPKTLRTLVYASQKYGLRQVGQVPGALDKDGKEVLPGLAVVDGSLFVRCAGVMMDVLGWVDYGQPEGNWDRSAMGWEDAWKND</sequence>
<gene>
    <name evidence="3" type="ORF">EXIGLDRAFT_771125</name>
</gene>
<protein>
    <submittedName>
        <fullName evidence="3">Uncharacterized protein</fullName>
    </submittedName>
</protein>
<feature type="compositionally biased region" description="Pro residues" evidence="2">
    <location>
        <begin position="356"/>
        <end position="371"/>
    </location>
</feature>
<proteinExistence type="predicted"/>
<reference evidence="3 4" key="1">
    <citation type="journal article" date="2016" name="Mol. Biol. Evol.">
        <title>Comparative Genomics of Early-Diverging Mushroom-Forming Fungi Provides Insights into the Origins of Lignocellulose Decay Capabilities.</title>
        <authorList>
            <person name="Nagy L.G."/>
            <person name="Riley R."/>
            <person name="Tritt A."/>
            <person name="Adam C."/>
            <person name="Daum C."/>
            <person name="Floudas D."/>
            <person name="Sun H."/>
            <person name="Yadav J.S."/>
            <person name="Pangilinan J."/>
            <person name="Larsson K.H."/>
            <person name="Matsuura K."/>
            <person name="Barry K."/>
            <person name="Labutti K."/>
            <person name="Kuo R."/>
            <person name="Ohm R.A."/>
            <person name="Bhattacharya S.S."/>
            <person name="Shirouzu T."/>
            <person name="Yoshinaga Y."/>
            <person name="Martin F.M."/>
            <person name="Grigoriev I.V."/>
            <person name="Hibbett D.S."/>
        </authorList>
    </citation>
    <scope>NUCLEOTIDE SEQUENCE [LARGE SCALE GENOMIC DNA]</scope>
    <source>
        <strain evidence="3 4">HHB12029</strain>
    </source>
</reference>
<keyword evidence="4" id="KW-1185">Reference proteome</keyword>
<evidence type="ECO:0000256" key="1">
    <source>
        <dbReference type="ARBA" id="ARBA00023002"/>
    </source>
</evidence>
<dbReference type="AlphaFoldDB" id="A0A165G7J9"/>
<dbReference type="InterPro" id="IPR025337">
    <property type="entry name" value="Questin_oxidase-like"/>
</dbReference>
<name>A0A165G7J9_EXIGL</name>